<keyword evidence="3" id="KW-0812">Transmembrane</keyword>
<evidence type="ECO:0000313" key="6">
    <source>
        <dbReference type="EMBL" id="KAF9536158.1"/>
    </source>
</evidence>
<reference evidence="6" key="1">
    <citation type="journal article" date="2020" name="Fungal Divers.">
        <title>Resolving the Mortierellaceae phylogeny through synthesis of multi-gene phylogenetics and phylogenomics.</title>
        <authorList>
            <person name="Vandepol N."/>
            <person name="Liber J."/>
            <person name="Desiro A."/>
            <person name="Na H."/>
            <person name="Kennedy M."/>
            <person name="Barry K."/>
            <person name="Grigoriev I.V."/>
            <person name="Miller A.N."/>
            <person name="O'Donnell K."/>
            <person name="Stajich J.E."/>
            <person name="Bonito G."/>
        </authorList>
    </citation>
    <scope>NUCLEOTIDE SEQUENCE</scope>
    <source>
        <strain evidence="6">NRRL 2591</strain>
    </source>
</reference>
<comment type="caution">
    <text evidence="6">The sequence shown here is derived from an EMBL/GenBank/DDBJ whole genome shotgun (WGS) entry which is preliminary data.</text>
</comment>
<dbReference type="InterPro" id="IPR038213">
    <property type="entry name" value="IFI6/IFI27-like_sf"/>
</dbReference>
<keyword evidence="5" id="KW-0472">Membrane</keyword>
<dbReference type="InterPro" id="IPR009311">
    <property type="entry name" value="IFI6/IFI27-like"/>
</dbReference>
<dbReference type="EMBL" id="JAAAXW010000962">
    <property type="protein sequence ID" value="KAF9536158.1"/>
    <property type="molecule type" value="Genomic_DNA"/>
</dbReference>
<evidence type="ECO:0000256" key="2">
    <source>
        <dbReference type="ARBA" id="ARBA00007262"/>
    </source>
</evidence>
<gene>
    <name evidence="6" type="ORF">EC957_012345</name>
</gene>
<proteinExistence type="inferred from homology"/>
<dbReference type="Proteomes" id="UP000723463">
    <property type="component" value="Unassembled WGS sequence"/>
</dbReference>
<dbReference type="PANTHER" id="PTHR16932">
    <property type="entry name" value="INTERFERON ALPHA-INDUCIBLE PROTEIN 27"/>
    <property type="match status" value="1"/>
</dbReference>
<organism evidence="6 7">
    <name type="scientific">Mortierella hygrophila</name>
    <dbReference type="NCBI Taxonomy" id="979708"/>
    <lineage>
        <taxon>Eukaryota</taxon>
        <taxon>Fungi</taxon>
        <taxon>Fungi incertae sedis</taxon>
        <taxon>Mucoromycota</taxon>
        <taxon>Mortierellomycotina</taxon>
        <taxon>Mortierellomycetes</taxon>
        <taxon>Mortierellales</taxon>
        <taxon>Mortierellaceae</taxon>
        <taxon>Mortierella</taxon>
    </lineage>
</organism>
<evidence type="ECO:0000256" key="3">
    <source>
        <dbReference type="ARBA" id="ARBA00022692"/>
    </source>
</evidence>
<keyword evidence="4" id="KW-1133">Transmembrane helix</keyword>
<dbReference type="Pfam" id="PF06140">
    <property type="entry name" value="Ifi-6-16"/>
    <property type="match status" value="1"/>
</dbReference>
<evidence type="ECO:0000256" key="4">
    <source>
        <dbReference type="ARBA" id="ARBA00022989"/>
    </source>
</evidence>
<comment type="subcellular location">
    <subcellularLocation>
        <location evidence="1">Membrane</location>
        <topology evidence="1">Multi-pass membrane protein</topology>
    </subcellularLocation>
</comment>
<evidence type="ECO:0000256" key="1">
    <source>
        <dbReference type="ARBA" id="ARBA00004141"/>
    </source>
</evidence>
<dbReference type="AlphaFoldDB" id="A0A9P6EU29"/>
<keyword evidence="7" id="KW-1185">Reference proteome</keyword>
<name>A0A9P6EU29_9FUNG</name>
<comment type="similarity">
    <text evidence="2">Belongs to the IFI6/IFI27 family.</text>
</comment>
<protein>
    <submittedName>
        <fullName evidence="6">Uncharacterized protein</fullName>
    </submittedName>
</protein>
<dbReference type="PANTHER" id="PTHR16932:SF18">
    <property type="entry name" value="INTERFERON, ALPHA-INDUCIBLE PROTEIN 27-LIKE 2"/>
    <property type="match status" value="1"/>
</dbReference>
<dbReference type="GO" id="GO:0016020">
    <property type="term" value="C:membrane"/>
    <property type="evidence" value="ECO:0007669"/>
    <property type="project" value="UniProtKB-SubCell"/>
</dbReference>
<dbReference type="Gene3D" id="6.10.110.10">
    <property type="match status" value="1"/>
</dbReference>
<evidence type="ECO:0000313" key="7">
    <source>
        <dbReference type="Proteomes" id="UP000723463"/>
    </source>
</evidence>
<evidence type="ECO:0000256" key="5">
    <source>
        <dbReference type="ARBA" id="ARBA00023136"/>
    </source>
</evidence>
<accession>A0A9P6EU29</accession>
<sequence length="111" mass="10890">MKLPKFFSKILRTMNWRKIAKVVVGALLALGVVAAVGAVVGSLGFGPGGILAGTAAASIMSSYGGFVTAGSLCAIAQSIGAIGIPTSKYVSACIAGAMAGLFAGDATSPRL</sequence>